<gene>
    <name evidence="2" type="ORF">SAMN04489720_1759</name>
</gene>
<organism evidence="2 3">
    <name type="scientific">Agrococcus jejuensis</name>
    <dbReference type="NCBI Taxonomy" id="399736"/>
    <lineage>
        <taxon>Bacteria</taxon>
        <taxon>Bacillati</taxon>
        <taxon>Actinomycetota</taxon>
        <taxon>Actinomycetes</taxon>
        <taxon>Micrococcales</taxon>
        <taxon>Microbacteriaceae</taxon>
        <taxon>Agrococcus</taxon>
    </lineage>
</organism>
<accession>A0A1G8DSK9</accession>
<dbReference type="OrthoDB" id="3519228at2"/>
<keyword evidence="3" id="KW-1185">Reference proteome</keyword>
<evidence type="ECO:0000313" key="3">
    <source>
        <dbReference type="Proteomes" id="UP000198822"/>
    </source>
</evidence>
<evidence type="ECO:0000256" key="1">
    <source>
        <dbReference type="SAM" id="MobiDB-lite"/>
    </source>
</evidence>
<dbReference type="AlphaFoldDB" id="A0A1G8DSK9"/>
<dbReference type="SUPFAM" id="SSF53474">
    <property type="entry name" value="alpha/beta-Hydrolases"/>
    <property type="match status" value="1"/>
</dbReference>
<evidence type="ECO:0000313" key="2">
    <source>
        <dbReference type="EMBL" id="SDH60598.1"/>
    </source>
</evidence>
<dbReference type="RefSeq" id="WP_092504257.1">
    <property type="nucleotide sequence ID" value="NZ_LT629695.1"/>
</dbReference>
<dbReference type="STRING" id="399736.SAMN04489720_1759"/>
<name>A0A1G8DSK9_9MICO</name>
<proteinExistence type="predicted"/>
<sequence length="239" mass="25204">MADLHVTLPSGTVLALSNAGTPFAEDLVILCNPREVTGFVDPDPSVTVRHPVHLLVADPVVQDAEVVVTPQQHAAAIAEYVREARQTGARTGAQDLQRIGVVGWGSGALLAAALVLDHSELFANVALIAPDLGEEGTHDEPLPDTGDGPSVGTLGDRLARGLEPDEDMAELSSDGAESIAQRWARVPVAGAVLVIDPERPADASTTDVEWATGALVGEWDRVLTHVQHIPDDVKEEERP</sequence>
<protein>
    <recommendedName>
        <fullName evidence="4">Alpha/beta hydrolase family protein</fullName>
    </recommendedName>
</protein>
<dbReference type="EMBL" id="LT629695">
    <property type="protein sequence ID" value="SDH60598.1"/>
    <property type="molecule type" value="Genomic_DNA"/>
</dbReference>
<dbReference type="InterPro" id="IPR029058">
    <property type="entry name" value="AB_hydrolase_fold"/>
</dbReference>
<evidence type="ECO:0008006" key="4">
    <source>
        <dbReference type="Google" id="ProtNLM"/>
    </source>
</evidence>
<reference evidence="3" key="1">
    <citation type="submission" date="2016-10" db="EMBL/GenBank/DDBJ databases">
        <authorList>
            <person name="Varghese N."/>
            <person name="Submissions S."/>
        </authorList>
    </citation>
    <scope>NUCLEOTIDE SEQUENCE [LARGE SCALE GENOMIC DNA]</scope>
    <source>
        <strain evidence="3">DSM 22002</strain>
    </source>
</reference>
<dbReference type="Proteomes" id="UP000198822">
    <property type="component" value="Chromosome I"/>
</dbReference>
<dbReference type="Gene3D" id="3.40.50.1820">
    <property type="entry name" value="alpha/beta hydrolase"/>
    <property type="match status" value="1"/>
</dbReference>
<feature type="region of interest" description="Disordered" evidence="1">
    <location>
        <begin position="134"/>
        <end position="158"/>
    </location>
</feature>